<proteinExistence type="predicted"/>
<dbReference type="EMBL" id="CP000089">
    <property type="protein sequence ID" value="AAZ46131.1"/>
    <property type="molecule type" value="Genomic_DNA"/>
</dbReference>
<dbReference type="KEGG" id="dar:Daro_1382"/>
<dbReference type="InterPro" id="IPR036249">
    <property type="entry name" value="Thioredoxin-like_sf"/>
</dbReference>
<dbReference type="Gene3D" id="3.40.30.10">
    <property type="entry name" value="Glutaredoxin"/>
    <property type="match status" value="1"/>
</dbReference>
<feature type="domain" description="GST N-terminal" evidence="1">
    <location>
        <begin position="2"/>
        <end position="81"/>
    </location>
</feature>
<dbReference type="Pfam" id="PF13410">
    <property type="entry name" value="GST_C_2"/>
    <property type="match status" value="1"/>
</dbReference>
<accession>Q47GA0</accession>
<evidence type="ECO:0000313" key="2">
    <source>
        <dbReference type="EMBL" id="AAZ46131.1"/>
    </source>
</evidence>
<dbReference type="AlphaFoldDB" id="Q47GA0"/>
<dbReference type="SUPFAM" id="SSF47616">
    <property type="entry name" value="GST C-terminal domain-like"/>
    <property type="match status" value="1"/>
</dbReference>
<dbReference type="InterPro" id="IPR004045">
    <property type="entry name" value="Glutathione_S-Trfase_N"/>
</dbReference>
<dbReference type="STRING" id="159087.Daro_1382"/>
<name>Q47GA0_DECAR</name>
<dbReference type="GO" id="GO:0045174">
    <property type="term" value="F:glutathione dehydrogenase (ascorbate) activity"/>
    <property type="evidence" value="ECO:0007669"/>
    <property type="project" value="TreeGrafter"/>
</dbReference>
<dbReference type="Pfam" id="PF13417">
    <property type="entry name" value="GST_N_3"/>
    <property type="match status" value="1"/>
</dbReference>
<dbReference type="OrthoDB" id="9813092at2"/>
<dbReference type="GO" id="GO:0005737">
    <property type="term" value="C:cytoplasm"/>
    <property type="evidence" value="ECO:0007669"/>
    <property type="project" value="TreeGrafter"/>
</dbReference>
<sequence>MPKPLLYTYRRCPYAMRARMALLVAGIDFDAHEVSLRDKPPEMLARSPKGSVPVMLLPGGQVLEQSWDIMRWALEQQAAKSFWAAAQAAENLDWLARNDGVFKHHLDRYKYPERYEEASREKHREQALASFLRPLNSRLEQCSFLGGSEPCATDMALFPFVRQFAAVEAAWFECEELSALQAWLAGWLASPLFLHCMQKLPSQTTVPFPSFG</sequence>
<dbReference type="GO" id="GO:0006749">
    <property type="term" value="P:glutathione metabolic process"/>
    <property type="evidence" value="ECO:0007669"/>
    <property type="project" value="TreeGrafter"/>
</dbReference>
<dbReference type="SFLD" id="SFLDS00019">
    <property type="entry name" value="Glutathione_Transferase_(cytos"/>
    <property type="match status" value="1"/>
</dbReference>
<dbReference type="PROSITE" id="PS50404">
    <property type="entry name" value="GST_NTER"/>
    <property type="match status" value="1"/>
</dbReference>
<gene>
    <name evidence="2" type="ordered locus">Daro_1382</name>
</gene>
<dbReference type="InterPro" id="IPR036282">
    <property type="entry name" value="Glutathione-S-Trfase_C_sf"/>
</dbReference>
<dbReference type="InterPro" id="IPR050983">
    <property type="entry name" value="GST_Omega/HSP26"/>
</dbReference>
<dbReference type="SUPFAM" id="SSF52833">
    <property type="entry name" value="Thioredoxin-like"/>
    <property type="match status" value="1"/>
</dbReference>
<dbReference type="InterPro" id="IPR040079">
    <property type="entry name" value="Glutathione_S-Trfase"/>
</dbReference>
<dbReference type="PANTHER" id="PTHR43968">
    <property type="match status" value="1"/>
</dbReference>
<keyword evidence="2" id="KW-0808">Transferase</keyword>
<dbReference type="CDD" id="cd03060">
    <property type="entry name" value="GST_N_Omega_like"/>
    <property type="match status" value="1"/>
</dbReference>
<dbReference type="CDD" id="cd03196">
    <property type="entry name" value="GST_C_5"/>
    <property type="match status" value="1"/>
</dbReference>
<reference evidence="2" key="1">
    <citation type="submission" date="2005-08" db="EMBL/GenBank/DDBJ databases">
        <title>Complete sequence of Dechloromonas aromatica RCB.</title>
        <authorList>
            <person name="Salinero K.K."/>
            <person name="Copeland A."/>
            <person name="Lucas S."/>
            <person name="Lapidus A."/>
            <person name="Barry K."/>
            <person name="Detter J.C."/>
            <person name="Glavina T."/>
            <person name="Hammon N."/>
            <person name="Israni S."/>
            <person name="Pitluck S."/>
            <person name="Di Bartolo G."/>
            <person name="Trong S."/>
            <person name="Schmutz J."/>
            <person name="Larimer F."/>
            <person name="Land M."/>
            <person name="Ivanova N."/>
            <person name="Richardson P."/>
        </authorList>
    </citation>
    <scope>NUCLEOTIDE SEQUENCE</scope>
    <source>
        <strain evidence="2">RCB</strain>
    </source>
</reference>
<dbReference type="PROSITE" id="PS51354">
    <property type="entry name" value="GLUTAREDOXIN_2"/>
    <property type="match status" value="1"/>
</dbReference>
<evidence type="ECO:0000259" key="1">
    <source>
        <dbReference type="PROSITE" id="PS50404"/>
    </source>
</evidence>
<dbReference type="Gene3D" id="1.20.1050.10">
    <property type="match status" value="1"/>
</dbReference>
<protein>
    <submittedName>
        <fullName evidence="2">Glutathione S-transferase, N-terminal</fullName>
    </submittedName>
</protein>
<dbReference type="eggNOG" id="COG0625">
    <property type="taxonomic scope" value="Bacteria"/>
</dbReference>
<dbReference type="HOGENOM" id="CLU_090620_0_0_4"/>
<dbReference type="GO" id="GO:0004364">
    <property type="term" value="F:glutathione transferase activity"/>
    <property type="evidence" value="ECO:0007669"/>
    <property type="project" value="TreeGrafter"/>
</dbReference>
<dbReference type="PANTHER" id="PTHR43968:SF6">
    <property type="entry name" value="GLUTATHIONE S-TRANSFERASE OMEGA"/>
    <property type="match status" value="1"/>
</dbReference>
<organism evidence="2">
    <name type="scientific">Dechloromonas aromatica (strain RCB)</name>
    <dbReference type="NCBI Taxonomy" id="159087"/>
    <lineage>
        <taxon>Bacteria</taxon>
        <taxon>Pseudomonadati</taxon>
        <taxon>Pseudomonadota</taxon>
        <taxon>Betaproteobacteria</taxon>
        <taxon>Rhodocyclales</taxon>
        <taxon>Azonexaceae</taxon>
        <taxon>Dechloromonas</taxon>
    </lineage>
</organism>